<dbReference type="EMBL" id="FNNE01000010">
    <property type="protein sequence ID" value="SDX49121.1"/>
    <property type="molecule type" value="Genomic_DNA"/>
</dbReference>
<feature type="transmembrane region" description="Helical" evidence="1">
    <location>
        <begin position="9"/>
        <end position="29"/>
    </location>
</feature>
<keyword evidence="1" id="KW-0812">Transmembrane</keyword>
<dbReference type="RefSeq" id="WP_091813179.1">
    <property type="nucleotide sequence ID" value="NZ_FNNE01000005.1"/>
</dbReference>
<reference evidence="2 4" key="1">
    <citation type="submission" date="2016-10" db="EMBL/GenBank/DDBJ databases">
        <authorList>
            <person name="de Groot N.N."/>
        </authorList>
    </citation>
    <scope>NUCLEOTIDE SEQUENCE [LARGE SCALE GENOMIC DNA]</scope>
    <source>
        <strain evidence="2 4">CGMCC 1.7059</strain>
    </source>
</reference>
<sequence length="162" mass="17478">MTNKLLKTAGYLILALTVAAIGTVVWYGINASRNTDIAQPYFDAHLPVIVGWDFDALEPLLTPSLKASFSSDEGQRVFRRLSQLGELQSFEQLQYIGADAQVAVDGGAYDLLQFTLLGHFREGDALVLVTLAQTDDSFLVHGLNIRSDAIAAPRNPGTGATP</sequence>
<evidence type="ECO:0000313" key="3">
    <source>
        <dbReference type="EMBL" id="SDX49121.1"/>
    </source>
</evidence>
<dbReference type="Proteomes" id="UP000199675">
    <property type="component" value="Unassembled WGS sequence"/>
</dbReference>
<gene>
    <name evidence="2" type="ORF">SAMN04487960_105299</name>
    <name evidence="3" type="ORF">SAMN04487960_11029</name>
</gene>
<dbReference type="OrthoDB" id="7061546at2"/>
<keyword evidence="1" id="KW-0472">Membrane</keyword>
<dbReference type="STRING" id="488533.SAMN04487960_105299"/>
<protein>
    <submittedName>
        <fullName evidence="2">Uncharacterized protein</fullName>
    </submittedName>
</protein>
<evidence type="ECO:0000256" key="1">
    <source>
        <dbReference type="SAM" id="Phobius"/>
    </source>
</evidence>
<accession>A0A1H2Y8T0</accession>
<evidence type="ECO:0000313" key="4">
    <source>
        <dbReference type="Proteomes" id="UP000199675"/>
    </source>
</evidence>
<dbReference type="EMBL" id="FNNE01000005">
    <property type="protein sequence ID" value="SDX01566.1"/>
    <property type="molecule type" value="Genomic_DNA"/>
</dbReference>
<proteinExistence type="predicted"/>
<name>A0A1H2Y8T0_9GAMM</name>
<dbReference type="AlphaFoldDB" id="A0A1H2Y8T0"/>
<keyword evidence="4" id="KW-1185">Reference proteome</keyword>
<organism evidence="2 4">
    <name type="scientific">Marinobacter mobilis</name>
    <dbReference type="NCBI Taxonomy" id="488533"/>
    <lineage>
        <taxon>Bacteria</taxon>
        <taxon>Pseudomonadati</taxon>
        <taxon>Pseudomonadota</taxon>
        <taxon>Gammaproteobacteria</taxon>
        <taxon>Pseudomonadales</taxon>
        <taxon>Marinobacteraceae</taxon>
        <taxon>Marinobacter</taxon>
    </lineage>
</organism>
<keyword evidence="1" id="KW-1133">Transmembrane helix</keyword>
<evidence type="ECO:0000313" key="2">
    <source>
        <dbReference type="EMBL" id="SDX01566.1"/>
    </source>
</evidence>